<gene>
    <name evidence="1" type="ORF">SDC9_70406</name>
</gene>
<proteinExistence type="predicted"/>
<protein>
    <submittedName>
        <fullName evidence="1">Uncharacterized protein</fullName>
    </submittedName>
</protein>
<sequence length="131" mass="15709">MGIWIILLTVGGLLFVYFNVKIWCKLNIASSFVCMNIYMILFRKKHYIYKKVFYSVFAEKILSRYKRTKSVKKVKAHFDYIHYVRKYARRIMKAFIIKNISLYPEIRDDSSTFALEFVVVNNILKKSLLNE</sequence>
<dbReference type="EMBL" id="VSSQ01004145">
    <property type="protein sequence ID" value="MPM23929.1"/>
    <property type="molecule type" value="Genomic_DNA"/>
</dbReference>
<reference evidence="1" key="1">
    <citation type="submission" date="2019-08" db="EMBL/GenBank/DDBJ databases">
        <authorList>
            <person name="Kucharzyk K."/>
            <person name="Murdoch R.W."/>
            <person name="Higgins S."/>
            <person name="Loffler F."/>
        </authorList>
    </citation>
    <scope>NUCLEOTIDE SEQUENCE</scope>
</reference>
<organism evidence="1">
    <name type="scientific">bioreactor metagenome</name>
    <dbReference type="NCBI Taxonomy" id="1076179"/>
    <lineage>
        <taxon>unclassified sequences</taxon>
        <taxon>metagenomes</taxon>
        <taxon>ecological metagenomes</taxon>
    </lineage>
</organism>
<name>A0A644Y6J4_9ZZZZ</name>
<comment type="caution">
    <text evidence="1">The sequence shown here is derived from an EMBL/GenBank/DDBJ whole genome shotgun (WGS) entry which is preliminary data.</text>
</comment>
<dbReference type="AlphaFoldDB" id="A0A644Y6J4"/>
<accession>A0A644Y6J4</accession>
<evidence type="ECO:0000313" key="1">
    <source>
        <dbReference type="EMBL" id="MPM23929.1"/>
    </source>
</evidence>